<comment type="caution">
    <text evidence="2">The sequence shown here is derived from an EMBL/GenBank/DDBJ whole genome shotgun (WGS) entry which is preliminary data.</text>
</comment>
<dbReference type="Proteomes" id="UP000886339">
    <property type="component" value="Unassembled WGS sequence"/>
</dbReference>
<evidence type="ECO:0000256" key="1">
    <source>
        <dbReference type="SAM" id="Phobius"/>
    </source>
</evidence>
<feature type="non-terminal residue" evidence="2">
    <location>
        <position position="96"/>
    </location>
</feature>
<organism evidence="2">
    <name type="scientific">Thiolapillus brandeum</name>
    <dbReference type="NCBI Taxonomy" id="1076588"/>
    <lineage>
        <taxon>Bacteria</taxon>
        <taxon>Pseudomonadati</taxon>
        <taxon>Pseudomonadota</taxon>
        <taxon>Gammaproteobacteria</taxon>
        <taxon>Chromatiales</taxon>
        <taxon>Sedimenticolaceae</taxon>
        <taxon>Thiolapillus</taxon>
    </lineage>
</organism>
<evidence type="ECO:0000313" key="2">
    <source>
        <dbReference type="EMBL" id="HEC05234.1"/>
    </source>
</evidence>
<accession>A0A831RUM3</accession>
<feature type="transmembrane region" description="Helical" evidence="1">
    <location>
        <begin position="76"/>
        <end position="95"/>
    </location>
</feature>
<dbReference type="EMBL" id="DRLF01000006">
    <property type="protein sequence ID" value="HEC05234.1"/>
    <property type="molecule type" value="Genomic_DNA"/>
</dbReference>
<dbReference type="AlphaFoldDB" id="A0A831RUM3"/>
<sequence length="96" mass="10714">MSRHETLPVYLFAALASLALSLWQITGVAQINHDGVYYLQAIQGDAASIRQIGNWLFYPTLIHWISLVPGLSPEQAAYVLNSMLDMLLVLAFIRLV</sequence>
<reference evidence="2" key="1">
    <citation type="journal article" date="2020" name="mSystems">
        <title>Genome- and Community-Level Interaction Insights into Carbon Utilization and Element Cycling Functions of Hydrothermarchaeota in Hydrothermal Sediment.</title>
        <authorList>
            <person name="Zhou Z."/>
            <person name="Liu Y."/>
            <person name="Xu W."/>
            <person name="Pan J."/>
            <person name="Luo Z.H."/>
            <person name="Li M."/>
        </authorList>
    </citation>
    <scope>NUCLEOTIDE SEQUENCE [LARGE SCALE GENOMIC DNA]</scope>
    <source>
        <strain evidence="2">HyVt-458</strain>
    </source>
</reference>
<proteinExistence type="predicted"/>
<keyword evidence="1" id="KW-0472">Membrane</keyword>
<gene>
    <name evidence="2" type="ORF">ENJ12_00140</name>
</gene>
<name>A0A831RUM3_9GAMM</name>
<keyword evidence="1" id="KW-1133">Transmembrane helix</keyword>
<protein>
    <submittedName>
        <fullName evidence="2">Uncharacterized protein</fullName>
    </submittedName>
</protein>
<keyword evidence="1" id="KW-0812">Transmembrane</keyword>